<protein>
    <submittedName>
        <fullName evidence="2">Uncharacterized protein</fullName>
    </submittedName>
</protein>
<evidence type="ECO:0000313" key="3">
    <source>
        <dbReference type="Proteomes" id="UP000001055"/>
    </source>
</evidence>
<keyword evidence="1" id="KW-0472">Membrane</keyword>
<keyword evidence="1" id="KW-0812">Transmembrane</keyword>
<dbReference type="VEuPathDB" id="FungiDB:JI435_108470"/>
<accession>Q0UBL8</accession>
<dbReference type="HOGENOM" id="CLU_1571210_0_0_1"/>
<dbReference type="eggNOG" id="ENOG502QYCV">
    <property type="taxonomic scope" value="Eukaryota"/>
</dbReference>
<organism evidence="2 3">
    <name type="scientific">Phaeosphaeria nodorum (strain SN15 / ATCC MYA-4574 / FGSC 10173)</name>
    <name type="common">Glume blotch fungus</name>
    <name type="synonym">Parastagonospora nodorum</name>
    <dbReference type="NCBI Taxonomy" id="321614"/>
    <lineage>
        <taxon>Eukaryota</taxon>
        <taxon>Fungi</taxon>
        <taxon>Dikarya</taxon>
        <taxon>Ascomycota</taxon>
        <taxon>Pezizomycotina</taxon>
        <taxon>Dothideomycetes</taxon>
        <taxon>Pleosporomycetidae</taxon>
        <taxon>Pleosporales</taxon>
        <taxon>Pleosporineae</taxon>
        <taxon>Phaeosphaeriaceae</taxon>
        <taxon>Parastagonospora</taxon>
    </lineage>
</organism>
<keyword evidence="1" id="KW-1133">Transmembrane helix</keyword>
<evidence type="ECO:0000256" key="1">
    <source>
        <dbReference type="SAM" id="Phobius"/>
    </source>
</evidence>
<dbReference type="AlphaFoldDB" id="Q0UBL8"/>
<proteinExistence type="predicted"/>
<reference evidence="3" key="1">
    <citation type="journal article" date="2007" name="Plant Cell">
        <title>Dothideomycete-plant interactions illuminated by genome sequencing and EST analysis of the wheat pathogen Stagonospora nodorum.</title>
        <authorList>
            <person name="Hane J.K."/>
            <person name="Lowe R.G."/>
            <person name="Solomon P.S."/>
            <person name="Tan K.C."/>
            <person name="Schoch C.L."/>
            <person name="Spatafora J.W."/>
            <person name="Crous P.W."/>
            <person name="Kodira C."/>
            <person name="Birren B.W."/>
            <person name="Galagan J.E."/>
            <person name="Torriani S.F."/>
            <person name="McDonald B.A."/>
            <person name="Oliver R.P."/>
        </authorList>
    </citation>
    <scope>NUCLEOTIDE SEQUENCE [LARGE SCALE GENOMIC DNA]</scope>
    <source>
        <strain evidence="3">SN15 / ATCC MYA-4574 / FGSC 10173</strain>
    </source>
</reference>
<dbReference type="EMBL" id="CH445341">
    <property type="protein sequence ID" value="EAT82240.2"/>
    <property type="molecule type" value="Genomic_DNA"/>
</dbReference>
<name>Q0UBL8_PHANO</name>
<dbReference type="Proteomes" id="UP000001055">
    <property type="component" value="Unassembled WGS sequence"/>
</dbReference>
<dbReference type="STRING" id="321614.Q0UBL8"/>
<feature type="transmembrane region" description="Helical" evidence="1">
    <location>
        <begin position="66"/>
        <end position="85"/>
    </location>
</feature>
<dbReference type="RefSeq" id="XP_001801105.1">
    <property type="nucleotide sequence ID" value="XM_001801053.1"/>
</dbReference>
<dbReference type="KEGG" id="pno:SNOG_10846"/>
<dbReference type="InParanoid" id="Q0UBL8"/>
<dbReference type="GeneID" id="5978012"/>
<evidence type="ECO:0000313" key="2">
    <source>
        <dbReference type="EMBL" id="EAT82240.2"/>
    </source>
</evidence>
<feature type="transmembrane region" description="Helical" evidence="1">
    <location>
        <begin position="6"/>
        <end position="27"/>
    </location>
</feature>
<sequence>MLSLLFPGAGYIACANVSGAISFMITWAAMPLCLLVWFGAGGVIFPLLLWASSVGGAYASAATDSVFTKADIVATAIWISSIVYFNRSSAQERARGNLKRAERNRYLPEELQRIEAQAQPADPDDERELTLDELRRVQLIFDMGLQGIDDFSNFTIIDPIPARGPKISAL</sequence>
<feature type="transmembrane region" description="Helical" evidence="1">
    <location>
        <begin position="34"/>
        <end position="60"/>
    </location>
</feature>
<gene>
    <name evidence="2" type="ORF">SNOG_10846</name>
</gene>